<keyword evidence="4" id="KW-0418">Kinase</keyword>
<dbReference type="AlphaFoldDB" id="A0A9X2I4W2"/>
<feature type="transmembrane region" description="Helical" evidence="6">
    <location>
        <begin position="551"/>
        <end position="571"/>
    </location>
</feature>
<dbReference type="InterPro" id="IPR036457">
    <property type="entry name" value="PPM-type-like_dom_sf"/>
</dbReference>
<keyword evidence="6" id="KW-0812">Transmembrane</keyword>
<dbReference type="Pfam" id="PF13672">
    <property type="entry name" value="PP2C_2"/>
    <property type="match status" value="1"/>
</dbReference>
<sequence>MEHLQPSLTIDFAQLSEAGRKDENQDTVGARFPEGPALATKGVAIAIADGVSSSSAARQASQTAVTAILTDYYATPDTWRTGQSASRVIHSINRYLWSQSQNNVRQEGYLTTLSLLVLKGDKLFTFHVGDSRIYRLRAGQLEQLTRDHNQRIDKNTTYLSRALGADLSLEIDMESLETERGDIYLLSTDGLHDFIDHRTLTEKLQSSSDLEALTHQLHQLALANGSQDNISVQIARVDDIGTPSESDAITVLSRLPFAPLLKTGQTLDGLTVEKILHESERSQVYLVKTVDGTPLVMKTPSVNYEDDAAYIERFVRESWIGSRLANRHVVRVVEPPQTRTCLYYLTEYIAGPTLTQVINERAPLPVSDAVELAEQLVMGIRALHRKDTLHQDLKPDNVVVGAQGICLVDFGSCWVAGIEEMASPIAADKILGTLNYSAPEYRYGGPTGQRSDQFSLAVLMYEMLTGKHPFGEAYGKAMSLPQFQKIKYRSALQFNPLVPVWMDRALEKALSIQPGQRYEVLSEWLQDLKRPNPNWLTNRHKPIMERHPEKVWKGLAFAGWAVAAGLLVFIATR</sequence>
<dbReference type="EMBL" id="JAMFTH010000002">
    <property type="protein sequence ID" value="MCP8899497.1"/>
    <property type="molecule type" value="Genomic_DNA"/>
</dbReference>
<evidence type="ECO:0000256" key="1">
    <source>
        <dbReference type="ARBA" id="ARBA00022527"/>
    </source>
</evidence>
<protein>
    <submittedName>
        <fullName evidence="9">Protein phosphatase 2C domain-containing protein</fullName>
    </submittedName>
</protein>
<keyword evidence="2" id="KW-0808">Transferase</keyword>
<evidence type="ECO:0000256" key="4">
    <source>
        <dbReference type="ARBA" id="ARBA00022777"/>
    </source>
</evidence>
<evidence type="ECO:0000256" key="2">
    <source>
        <dbReference type="ARBA" id="ARBA00022679"/>
    </source>
</evidence>
<dbReference type="RefSeq" id="WP_253968038.1">
    <property type="nucleotide sequence ID" value="NZ_JAMFTH010000002.1"/>
</dbReference>
<proteinExistence type="predicted"/>
<reference evidence="9" key="1">
    <citation type="submission" date="2022-05" db="EMBL/GenBank/DDBJ databases">
        <authorList>
            <person name="Sun H.-N."/>
        </authorList>
    </citation>
    <scope>NUCLEOTIDE SEQUENCE</scope>
    <source>
        <strain evidence="9">HB14</strain>
    </source>
</reference>
<keyword evidence="5" id="KW-0067">ATP-binding</keyword>
<gene>
    <name evidence="9" type="ORF">M6D89_09325</name>
</gene>
<dbReference type="CDD" id="cd14014">
    <property type="entry name" value="STKc_PknB_like"/>
    <property type="match status" value="1"/>
</dbReference>
<dbReference type="SMART" id="SM00332">
    <property type="entry name" value="PP2Cc"/>
    <property type="match status" value="1"/>
</dbReference>
<evidence type="ECO:0000259" key="7">
    <source>
        <dbReference type="PROSITE" id="PS50011"/>
    </source>
</evidence>
<dbReference type="PROSITE" id="PS50011">
    <property type="entry name" value="PROTEIN_KINASE_DOM"/>
    <property type="match status" value="1"/>
</dbReference>
<dbReference type="PANTHER" id="PTHR24351">
    <property type="entry name" value="RIBOSOMAL PROTEIN S6 KINASE"/>
    <property type="match status" value="1"/>
</dbReference>
<dbReference type="Gene3D" id="3.30.200.20">
    <property type="entry name" value="Phosphorylase Kinase, domain 1"/>
    <property type="match status" value="1"/>
</dbReference>
<reference evidence="9" key="2">
    <citation type="submission" date="2023-01" db="EMBL/GenBank/DDBJ databases">
        <title>Gilvimarinus xylanilyticus HB14 isolated from Caulerpa lentillifera aquaculture base in Hainan, China.</title>
        <authorList>
            <person name="Zhang Y.-J."/>
        </authorList>
    </citation>
    <scope>NUCLEOTIDE SEQUENCE</scope>
    <source>
        <strain evidence="9">HB14</strain>
    </source>
</reference>
<evidence type="ECO:0000259" key="8">
    <source>
        <dbReference type="PROSITE" id="PS51746"/>
    </source>
</evidence>
<evidence type="ECO:0000256" key="5">
    <source>
        <dbReference type="ARBA" id="ARBA00022840"/>
    </source>
</evidence>
<dbReference type="Proteomes" id="UP001139319">
    <property type="component" value="Unassembled WGS sequence"/>
</dbReference>
<dbReference type="SUPFAM" id="SSF56112">
    <property type="entry name" value="Protein kinase-like (PK-like)"/>
    <property type="match status" value="1"/>
</dbReference>
<evidence type="ECO:0000313" key="10">
    <source>
        <dbReference type="Proteomes" id="UP001139319"/>
    </source>
</evidence>
<accession>A0A9X2I4W2</accession>
<dbReference type="Pfam" id="PF00069">
    <property type="entry name" value="Pkinase"/>
    <property type="match status" value="1"/>
</dbReference>
<evidence type="ECO:0000313" key="9">
    <source>
        <dbReference type="EMBL" id="MCP8899497.1"/>
    </source>
</evidence>
<dbReference type="PROSITE" id="PS51746">
    <property type="entry name" value="PPM_2"/>
    <property type="match status" value="1"/>
</dbReference>
<feature type="domain" description="PPM-type phosphatase" evidence="8">
    <location>
        <begin position="9"/>
        <end position="237"/>
    </location>
</feature>
<evidence type="ECO:0000256" key="3">
    <source>
        <dbReference type="ARBA" id="ARBA00022741"/>
    </source>
</evidence>
<comment type="caution">
    <text evidence="9">The sequence shown here is derived from an EMBL/GenBank/DDBJ whole genome shotgun (WGS) entry which is preliminary data.</text>
</comment>
<keyword evidence="10" id="KW-1185">Reference proteome</keyword>
<name>A0A9X2I4W2_9GAMM</name>
<dbReference type="GO" id="GO:0005524">
    <property type="term" value="F:ATP binding"/>
    <property type="evidence" value="ECO:0007669"/>
    <property type="project" value="UniProtKB-KW"/>
</dbReference>
<dbReference type="InterPro" id="IPR001932">
    <property type="entry name" value="PPM-type_phosphatase-like_dom"/>
</dbReference>
<keyword evidence="6" id="KW-0472">Membrane</keyword>
<organism evidence="9 10">
    <name type="scientific">Gilvimarinus xylanilyticus</name>
    <dbReference type="NCBI Taxonomy" id="2944139"/>
    <lineage>
        <taxon>Bacteria</taxon>
        <taxon>Pseudomonadati</taxon>
        <taxon>Pseudomonadota</taxon>
        <taxon>Gammaproteobacteria</taxon>
        <taxon>Cellvibrionales</taxon>
        <taxon>Cellvibrionaceae</taxon>
        <taxon>Gilvimarinus</taxon>
    </lineage>
</organism>
<dbReference type="Gene3D" id="1.10.510.10">
    <property type="entry name" value="Transferase(Phosphotransferase) domain 1"/>
    <property type="match status" value="1"/>
</dbReference>
<keyword evidence="3" id="KW-0547">Nucleotide-binding</keyword>
<dbReference type="CDD" id="cd00143">
    <property type="entry name" value="PP2Cc"/>
    <property type="match status" value="1"/>
</dbReference>
<dbReference type="InterPro" id="IPR000719">
    <property type="entry name" value="Prot_kinase_dom"/>
</dbReference>
<dbReference type="SMART" id="SM00220">
    <property type="entry name" value="S_TKc"/>
    <property type="match status" value="1"/>
</dbReference>
<dbReference type="SUPFAM" id="SSF81606">
    <property type="entry name" value="PP2C-like"/>
    <property type="match status" value="1"/>
</dbReference>
<keyword evidence="1" id="KW-0723">Serine/threonine-protein kinase</keyword>
<feature type="domain" description="Protein kinase" evidence="7">
    <location>
        <begin position="270"/>
        <end position="536"/>
    </location>
</feature>
<dbReference type="InterPro" id="IPR011009">
    <property type="entry name" value="Kinase-like_dom_sf"/>
</dbReference>
<dbReference type="Gene3D" id="3.60.40.10">
    <property type="entry name" value="PPM-type phosphatase domain"/>
    <property type="match status" value="1"/>
</dbReference>
<dbReference type="GO" id="GO:0004674">
    <property type="term" value="F:protein serine/threonine kinase activity"/>
    <property type="evidence" value="ECO:0007669"/>
    <property type="project" value="UniProtKB-KW"/>
</dbReference>
<dbReference type="SMART" id="SM00331">
    <property type="entry name" value="PP2C_SIG"/>
    <property type="match status" value="1"/>
</dbReference>
<evidence type="ECO:0000256" key="6">
    <source>
        <dbReference type="SAM" id="Phobius"/>
    </source>
</evidence>
<keyword evidence="6" id="KW-1133">Transmembrane helix</keyword>